<keyword evidence="1 2" id="KW-0378">Hydrolase</keyword>
<evidence type="ECO:0000313" key="3">
    <source>
        <dbReference type="EMBL" id="PRB91082.1"/>
    </source>
</evidence>
<dbReference type="Gene3D" id="1.50.10.10">
    <property type="match status" value="1"/>
</dbReference>
<dbReference type="SUPFAM" id="SSF48208">
    <property type="entry name" value="Six-hairpin glycosidases"/>
    <property type="match status" value="1"/>
</dbReference>
<dbReference type="OrthoDB" id="6381507at2"/>
<dbReference type="InterPro" id="IPR052043">
    <property type="entry name" value="PolySaccharide_Degr_Enz"/>
</dbReference>
<dbReference type="RefSeq" id="WP_105682468.1">
    <property type="nucleotide sequence ID" value="NZ_JBBGZD010000001.1"/>
</dbReference>
<gene>
    <name evidence="2" type="ORF">CQ022_02700</name>
    <name evidence="3" type="ORF">CQ033_10290</name>
</gene>
<dbReference type="AlphaFoldDB" id="A0A2S9CXF0"/>
<dbReference type="InterPro" id="IPR008928">
    <property type="entry name" value="6-hairpin_glycosidase_sf"/>
</dbReference>
<evidence type="ECO:0000313" key="5">
    <source>
        <dbReference type="Proteomes" id="UP000238534"/>
    </source>
</evidence>
<organism evidence="2 5">
    <name type="scientific">Chryseobacterium culicis</name>
    <dbReference type="NCBI Taxonomy" id="680127"/>
    <lineage>
        <taxon>Bacteria</taxon>
        <taxon>Pseudomonadati</taxon>
        <taxon>Bacteroidota</taxon>
        <taxon>Flavobacteriia</taxon>
        <taxon>Flavobacteriales</taxon>
        <taxon>Weeksellaceae</taxon>
        <taxon>Chryseobacterium group</taxon>
        <taxon>Chryseobacterium</taxon>
    </lineage>
</organism>
<dbReference type="Pfam" id="PF07470">
    <property type="entry name" value="Glyco_hydro_88"/>
    <property type="match status" value="1"/>
</dbReference>
<dbReference type="InterPro" id="IPR010905">
    <property type="entry name" value="Glyco_hydro_88"/>
</dbReference>
<evidence type="ECO:0000256" key="1">
    <source>
        <dbReference type="ARBA" id="ARBA00022801"/>
    </source>
</evidence>
<dbReference type="GO" id="GO:0016787">
    <property type="term" value="F:hydrolase activity"/>
    <property type="evidence" value="ECO:0007669"/>
    <property type="project" value="UniProtKB-KW"/>
</dbReference>
<proteinExistence type="predicted"/>
<dbReference type="Proteomes" id="UP000238534">
    <property type="component" value="Unassembled WGS sequence"/>
</dbReference>
<dbReference type="EMBL" id="PCPH01000002">
    <property type="protein sequence ID" value="PRB91082.1"/>
    <property type="molecule type" value="Genomic_DNA"/>
</dbReference>
<protein>
    <submittedName>
        <fullName evidence="2">Glycosyl hydrolase family 88</fullName>
    </submittedName>
</protein>
<dbReference type="EMBL" id="PCPP01000001">
    <property type="protein sequence ID" value="PRB85195.1"/>
    <property type="molecule type" value="Genomic_DNA"/>
</dbReference>
<accession>A0A2S9CXF0</accession>
<dbReference type="PANTHER" id="PTHR33886">
    <property type="entry name" value="UNSATURATED RHAMNOGALACTURONAN HYDROLASE (EUROFUNG)"/>
    <property type="match status" value="1"/>
</dbReference>
<reference evidence="4 5" key="1">
    <citation type="submission" date="2017-09" db="EMBL/GenBank/DDBJ databases">
        <title>Genomic, metabolic, and phenotypic characteristics of bacterial isolates from the natural microbiome of the model nematode Caenorhabditis elegans.</title>
        <authorList>
            <person name="Zimmermann J."/>
            <person name="Obeng N."/>
            <person name="Yang W."/>
            <person name="Obeng O."/>
            <person name="Kissoyan K."/>
            <person name="Pees B."/>
            <person name="Dirksen P."/>
            <person name="Hoppner M."/>
            <person name="Franke A."/>
            <person name="Rosenstiel P."/>
            <person name="Leippe M."/>
            <person name="Dierking K."/>
            <person name="Kaleta C."/>
            <person name="Schulenburg H."/>
        </authorList>
    </citation>
    <scope>NUCLEOTIDE SEQUENCE [LARGE SCALE GENOMIC DNA]</scope>
    <source>
        <strain evidence="2 5">MYb25</strain>
        <strain evidence="3 4">MYb44</strain>
    </source>
</reference>
<evidence type="ECO:0000313" key="4">
    <source>
        <dbReference type="Proteomes" id="UP000238325"/>
    </source>
</evidence>
<name>A0A2S9CXF0_CHRCI</name>
<dbReference type="PANTHER" id="PTHR33886:SF8">
    <property type="entry name" value="UNSATURATED RHAMNOGALACTURONAN HYDROLASE (EUROFUNG)"/>
    <property type="match status" value="1"/>
</dbReference>
<sequence>MNFINSSIKIYALATVCSGFFFSCAQKPLQKASSEIRTEANGKISSKLPWSQRMLLSEISRFPQAWMLDYNKAPKWSYPTAIVLEGAERLYEKTGNKEYYQYITTFGDTMVKEDGSIVSYDLSKYNIDMLNCGNILLYLYQQEKKDKYLKALQTLRSQIDGQPRTSEGGFWHKKIYPNQMWLDGLYMGEPFYAHYTHYFSKGEEAEKAYSDIINQFDLIQKHLLDKKTGLLYHAWDESRQQQWANKETGLSPNFWSRAMGWYGMAIVDVLDHLPQNHPGRTKLLTYLKSYCDAVIKVQDSKTGLWYQVLDKGGEKGNYLEATGSSMFVYTMIKSVNKGYLPQSYKASAKKGYEGIIKNLITVDENGIVSLNKCCAVAGLGGTPYRSGSYEYYVNEEVRSNDPKGTGPFILASLEFEK</sequence>
<dbReference type="Proteomes" id="UP000238325">
    <property type="component" value="Unassembled WGS sequence"/>
</dbReference>
<comment type="caution">
    <text evidence="2">The sequence shown here is derived from an EMBL/GenBank/DDBJ whole genome shotgun (WGS) entry which is preliminary data.</text>
</comment>
<evidence type="ECO:0000313" key="2">
    <source>
        <dbReference type="EMBL" id="PRB85195.1"/>
    </source>
</evidence>
<dbReference type="GO" id="GO:0005975">
    <property type="term" value="P:carbohydrate metabolic process"/>
    <property type="evidence" value="ECO:0007669"/>
    <property type="project" value="InterPro"/>
</dbReference>
<keyword evidence="4" id="KW-1185">Reference proteome</keyword>
<dbReference type="InterPro" id="IPR012341">
    <property type="entry name" value="6hp_glycosidase-like_sf"/>
</dbReference>